<dbReference type="InterPro" id="IPR012334">
    <property type="entry name" value="Pectin_lyas_fold"/>
</dbReference>
<name>A0A328BIQ6_9CAUL</name>
<dbReference type="SMART" id="SM00710">
    <property type="entry name" value="PbH1"/>
    <property type="match status" value="5"/>
</dbReference>
<accession>A0A328BIQ6</accession>
<evidence type="ECO:0000259" key="4">
    <source>
        <dbReference type="Pfam" id="PF13229"/>
    </source>
</evidence>
<evidence type="ECO:0000256" key="3">
    <source>
        <dbReference type="ARBA" id="ARBA00022525"/>
    </source>
</evidence>
<dbReference type="InterPro" id="IPR011050">
    <property type="entry name" value="Pectin_lyase_fold/virulence"/>
</dbReference>
<proteinExistence type="predicted"/>
<dbReference type="InterPro" id="IPR039448">
    <property type="entry name" value="Beta_helix"/>
</dbReference>
<dbReference type="SUPFAM" id="SSF51126">
    <property type="entry name" value="Pectin lyase-like"/>
    <property type="match status" value="1"/>
</dbReference>
<dbReference type="EMBL" id="QFYS01000003">
    <property type="protein sequence ID" value="RAK66545.1"/>
    <property type="molecule type" value="Genomic_DNA"/>
</dbReference>
<dbReference type="AlphaFoldDB" id="A0A328BIQ6"/>
<dbReference type="PRINTS" id="PR00313">
    <property type="entry name" value="CABNDNGRPT"/>
</dbReference>
<dbReference type="GO" id="GO:0005509">
    <property type="term" value="F:calcium ion binding"/>
    <property type="evidence" value="ECO:0007669"/>
    <property type="project" value="InterPro"/>
</dbReference>
<dbReference type="InterPro" id="IPR001343">
    <property type="entry name" value="Hemolysn_Ca-bd"/>
</dbReference>
<sequence length="754" mass="77967">MVVLKMATIAVSSVQGLEAALAAAKAGDTISLSGGNYGELTVRGKVFDTPVKIVAADAANPPVFDSIYIYKSEGLTFTNVSVEFKPDQDTLSFSSAVKINLSKDISFVGGEFKGGPAVNGVPQDAETGDSTGNVLGMPAGRAVTIESSQGVTIQGVEIHEFHKGLVLAKSSGLVIKDNEIYDLRTSPITGGGVNDVVIDGNHLHDSNPWRWGEVDHADFIHLWTSETVGQSKNITITNNVLEQGDGEAILGIYLDDNANKLGFTNVDISNNLIMNGDHQGIGLENVANGRVVDNTLLRSSGTSKDAPGILLTKGSHDVLISGNITKFIGTREDNYNLDIRDNILVQADSIYEPGYYSLDDVESVADLSVGAAHDFIETLVSAWKPVDIATKSVTAQAYETRDTDVAGKFSTSNSIGDLVVGGRGDDSLIGGYGHDTLVGGAGADLLSGSRGHDVLQGDAGADTFNFAKDYPTNGGFDIIVDFDRTEGDIINLHSIDANTATTGDDAFAFIGQDAFHKVAGELRVKVSDGNSIIEGDVDGDGVADFSIKVMGVTDLSSNDFKGVATGSTATTAAKSGTTSSVTTETATALPQQLDTTAGMKLSASGSKGSVLVGGRGGDTLTGLHANDTLIGGDGKDYLSGSRGDDLLVGGAGADTFNFAADYASVGGTDVVQDFSHADGDILRLSSMDANTTTTANEAFTFIGTSSFRGAAGEVRYAVVDGNAIVQGDVNGDGVADFSIKLIGVGTLVAGDFAL</sequence>
<dbReference type="OrthoDB" id="7211227at2"/>
<dbReference type="Gene3D" id="2.150.10.10">
    <property type="entry name" value="Serralysin-like metalloprotease, C-terminal"/>
    <property type="match status" value="2"/>
</dbReference>
<dbReference type="Gene3D" id="2.160.20.10">
    <property type="entry name" value="Single-stranded right-handed beta-helix, Pectin lyase-like"/>
    <property type="match status" value="1"/>
</dbReference>
<protein>
    <recommendedName>
        <fullName evidence="4">Right handed beta helix domain-containing protein</fullName>
    </recommendedName>
</protein>
<dbReference type="Proteomes" id="UP000249524">
    <property type="component" value="Unassembled WGS sequence"/>
</dbReference>
<organism evidence="5 6">
    <name type="scientific">Phenylobacterium kunshanense</name>
    <dbReference type="NCBI Taxonomy" id="1445034"/>
    <lineage>
        <taxon>Bacteria</taxon>
        <taxon>Pseudomonadati</taxon>
        <taxon>Pseudomonadota</taxon>
        <taxon>Alphaproteobacteria</taxon>
        <taxon>Caulobacterales</taxon>
        <taxon>Caulobacteraceae</taxon>
        <taxon>Phenylobacterium</taxon>
    </lineage>
</organism>
<reference evidence="5 6" key="1">
    <citation type="submission" date="2018-05" db="EMBL/GenBank/DDBJ databases">
        <authorList>
            <person name="Lanie J.A."/>
            <person name="Ng W.-L."/>
            <person name="Kazmierczak K.M."/>
            <person name="Andrzejewski T.M."/>
            <person name="Davidsen T.M."/>
            <person name="Wayne K.J."/>
            <person name="Tettelin H."/>
            <person name="Glass J.I."/>
            <person name="Rusch D."/>
            <person name="Podicherti R."/>
            <person name="Tsui H.-C.T."/>
            <person name="Winkler M.E."/>
        </authorList>
    </citation>
    <scope>NUCLEOTIDE SEQUENCE [LARGE SCALE GENOMIC DNA]</scope>
    <source>
        <strain evidence="5 6">BUT-10</strain>
    </source>
</reference>
<comment type="function">
    <text evidence="1">Converts beta-D-mannuronic acid (M) to alpha-L-guluronic acid (G), producing a polymer with gel-forming capacity, required for the formation of the cyst coat.</text>
</comment>
<dbReference type="InterPro" id="IPR011049">
    <property type="entry name" value="Serralysin-like_metalloprot_C"/>
</dbReference>
<dbReference type="InterPro" id="IPR006626">
    <property type="entry name" value="PbH1"/>
</dbReference>
<gene>
    <name evidence="5" type="ORF">DJ019_09920</name>
</gene>
<dbReference type="PROSITE" id="PS00330">
    <property type="entry name" value="HEMOLYSIN_CALCIUM"/>
    <property type="match status" value="2"/>
</dbReference>
<keyword evidence="3" id="KW-0964">Secreted</keyword>
<dbReference type="PANTHER" id="PTHR38340">
    <property type="entry name" value="S-LAYER PROTEIN"/>
    <property type="match status" value="1"/>
</dbReference>
<evidence type="ECO:0000313" key="5">
    <source>
        <dbReference type="EMBL" id="RAK66545.1"/>
    </source>
</evidence>
<dbReference type="GO" id="GO:0005576">
    <property type="term" value="C:extracellular region"/>
    <property type="evidence" value="ECO:0007669"/>
    <property type="project" value="UniProtKB-SubCell"/>
</dbReference>
<keyword evidence="6" id="KW-1185">Reference proteome</keyword>
<dbReference type="InterPro" id="IPR018511">
    <property type="entry name" value="Hemolysin-typ_Ca-bd_CS"/>
</dbReference>
<feature type="domain" description="Right handed beta helix" evidence="4">
    <location>
        <begin position="142"/>
        <end position="323"/>
    </location>
</feature>
<dbReference type="Pfam" id="PF00353">
    <property type="entry name" value="HemolysinCabind"/>
    <property type="match status" value="2"/>
</dbReference>
<comment type="caution">
    <text evidence="5">The sequence shown here is derived from an EMBL/GenBank/DDBJ whole genome shotgun (WGS) entry which is preliminary data.</text>
</comment>
<dbReference type="InterPro" id="IPR050557">
    <property type="entry name" value="RTX_toxin/Mannuronan_C5-epim"/>
</dbReference>
<evidence type="ECO:0000313" key="6">
    <source>
        <dbReference type="Proteomes" id="UP000249524"/>
    </source>
</evidence>
<dbReference type="PANTHER" id="PTHR38340:SF1">
    <property type="entry name" value="S-LAYER PROTEIN"/>
    <property type="match status" value="1"/>
</dbReference>
<dbReference type="Pfam" id="PF13229">
    <property type="entry name" value="Beta_helix"/>
    <property type="match status" value="1"/>
</dbReference>
<evidence type="ECO:0000256" key="1">
    <source>
        <dbReference type="ARBA" id="ARBA00002822"/>
    </source>
</evidence>
<dbReference type="SUPFAM" id="SSF51120">
    <property type="entry name" value="beta-Roll"/>
    <property type="match status" value="2"/>
</dbReference>
<evidence type="ECO:0000256" key="2">
    <source>
        <dbReference type="ARBA" id="ARBA00004613"/>
    </source>
</evidence>
<comment type="subcellular location">
    <subcellularLocation>
        <location evidence="2">Secreted</location>
    </subcellularLocation>
</comment>